<keyword evidence="2" id="KW-1185">Reference proteome</keyword>
<comment type="caution">
    <text evidence="1">The sequence shown here is derived from an EMBL/GenBank/DDBJ whole genome shotgun (WGS) entry which is preliminary data.</text>
</comment>
<organism evidence="1 2">
    <name type="scientific">Kitasatospora kazusensis</name>
    <dbReference type="NCBI Taxonomy" id="407974"/>
    <lineage>
        <taxon>Bacteria</taxon>
        <taxon>Bacillati</taxon>
        <taxon>Actinomycetota</taxon>
        <taxon>Actinomycetes</taxon>
        <taxon>Kitasatosporales</taxon>
        <taxon>Streptomycetaceae</taxon>
        <taxon>Kitasatospora</taxon>
    </lineage>
</organism>
<protein>
    <recommendedName>
        <fullName evidence="3">Asp23/Gls24 family envelope stress response protein</fullName>
    </recommendedName>
</protein>
<dbReference type="EMBL" id="BAAANT010000034">
    <property type="protein sequence ID" value="GAA2152217.1"/>
    <property type="molecule type" value="Genomic_DNA"/>
</dbReference>
<dbReference type="RefSeq" id="WP_344468060.1">
    <property type="nucleotide sequence ID" value="NZ_BAAANT010000034.1"/>
</dbReference>
<proteinExistence type="predicted"/>
<reference evidence="2" key="1">
    <citation type="journal article" date="2019" name="Int. J. Syst. Evol. Microbiol.">
        <title>The Global Catalogue of Microorganisms (GCM) 10K type strain sequencing project: providing services to taxonomists for standard genome sequencing and annotation.</title>
        <authorList>
            <consortium name="The Broad Institute Genomics Platform"/>
            <consortium name="The Broad Institute Genome Sequencing Center for Infectious Disease"/>
            <person name="Wu L."/>
            <person name="Ma J."/>
        </authorList>
    </citation>
    <scope>NUCLEOTIDE SEQUENCE [LARGE SCALE GENOMIC DNA]</scope>
    <source>
        <strain evidence="2">JCM 14560</strain>
    </source>
</reference>
<gene>
    <name evidence="1" type="ORF">GCM10009760_48510</name>
</gene>
<evidence type="ECO:0000313" key="2">
    <source>
        <dbReference type="Proteomes" id="UP001422759"/>
    </source>
</evidence>
<dbReference type="Proteomes" id="UP001422759">
    <property type="component" value="Unassembled WGS sequence"/>
</dbReference>
<name>A0ABP5LV86_9ACTN</name>
<sequence>MSAVAAVGRPPAAAAERGRLRIADRVLARIAARAAREALAGAWAGWPGTGGVPRVSVSAPHHGGTRLTLGLELPFPADLAALARLAQAAVAEQLTALTGTEIAEVTVVVERLVPKETPGDR</sequence>
<accession>A0ABP5LV86</accession>
<evidence type="ECO:0000313" key="1">
    <source>
        <dbReference type="EMBL" id="GAA2152217.1"/>
    </source>
</evidence>
<evidence type="ECO:0008006" key="3">
    <source>
        <dbReference type="Google" id="ProtNLM"/>
    </source>
</evidence>